<keyword evidence="3" id="KW-1185">Reference proteome</keyword>
<dbReference type="AlphaFoldDB" id="A0A9N7MVE8"/>
<feature type="domain" description="Retrotransposon gag" evidence="1">
    <location>
        <begin position="1"/>
        <end position="56"/>
    </location>
</feature>
<evidence type="ECO:0000313" key="3">
    <source>
        <dbReference type="Proteomes" id="UP001153555"/>
    </source>
</evidence>
<accession>A0A9N7MVE8</accession>
<dbReference type="EMBL" id="CACSLK010015718">
    <property type="protein sequence ID" value="CAA0817111.1"/>
    <property type="molecule type" value="Genomic_DNA"/>
</dbReference>
<evidence type="ECO:0000313" key="2">
    <source>
        <dbReference type="EMBL" id="CAA0817111.1"/>
    </source>
</evidence>
<proteinExistence type="predicted"/>
<sequence length="158" mass="17396">FLPFNYRRMIYQKFQTLRQGSRSVDDYTEEFYRLLKRIDVRETDDQLVLCYIGGLRVSIEDTFNLFIPDSVSDGHQCAVMVEQQQARWVSSKIFPAPWRGDGMASTNVGLSVYRSEGAGTSAGLSSGVLGATRTRSCGLESAKIVAGVQAGPRASSGL</sequence>
<dbReference type="OrthoDB" id="1739763at2759"/>
<dbReference type="Pfam" id="PF03732">
    <property type="entry name" value="Retrotrans_gag"/>
    <property type="match status" value="1"/>
</dbReference>
<dbReference type="InterPro" id="IPR005162">
    <property type="entry name" value="Retrotrans_gag_dom"/>
</dbReference>
<comment type="caution">
    <text evidence="2">The sequence shown here is derived from an EMBL/GenBank/DDBJ whole genome shotgun (WGS) entry which is preliminary data.</text>
</comment>
<feature type="non-terminal residue" evidence="2">
    <location>
        <position position="1"/>
    </location>
</feature>
<evidence type="ECO:0000259" key="1">
    <source>
        <dbReference type="Pfam" id="PF03732"/>
    </source>
</evidence>
<name>A0A9N7MVE8_STRHE</name>
<dbReference type="Proteomes" id="UP001153555">
    <property type="component" value="Unassembled WGS sequence"/>
</dbReference>
<organism evidence="2 3">
    <name type="scientific">Striga hermonthica</name>
    <name type="common">Purple witchweed</name>
    <name type="synonym">Buchnera hermonthica</name>
    <dbReference type="NCBI Taxonomy" id="68872"/>
    <lineage>
        <taxon>Eukaryota</taxon>
        <taxon>Viridiplantae</taxon>
        <taxon>Streptophyta</taxon>
        <taxon>Embryophyta</taxon>
        <taxon>Tracheophyta</taxon>
        <taxon>Spermatophyta</taxon>
        <taxon>Magnoliopsida</taxon>
        <taxon>eudicotyledons</taxon>
        <taxon>Gunneridae</taxon>
        <taxon>Pentapetalae</taxon>
        <taxon>asterids</taxon>
        <taxon>lamiids</taxon>
        <taxon>Lamiales</taxon>
        <taxon>Orobanchaceae</taxon>
        <taxon>Buchnereae</taxon>
        <taxon>Striga</taxon>
    </lineage>
</organism>
<reference evidence="2" key="1">
    <citation type="submission" date="2019-12" db="EMBL/GenBank/DDBJ databases">
        <authorList>
            <person name="Scholes J."/>
        </authorList>
    </citation>
    <scope>NUCLEOTIDE SEQUENCE</scope>
</reference>
<feature type="non-terminal residue" evidence="2">
    <location>
        <position position="158"/>
    </location>
</feature>
<gene>
    <name evidence="2" type="ORF">SHERM_16788</name>
</gene>
<protein>
    <submittedName>
        <fullName evidence="2">F-box associated ubiquitination effector family protein</fullName>
    </submittedName>
</protein>